<protein>
    <submittedName>
        <fullName evidence="2">Uncharacterized protein</fullName>
    </submittedName>
</protein>
<keyword evidence="1" id="KW-0472">Membrane</keyword>
<gene>
    <name evidence="2" type="ordered locus">amb3066</name>
</gene>
<dbReference type="AlphaFoldDB" id="Q2W2Q5"/>
<dbReference type="KEGG" id="mag:amb3066"/>
<keyword evidence="1" id="KW-1133">Transmembrane helix</keyword>
<sequence length="75" mass="7338">MGVLPKVLGLTVAGVTVIALYLAVSVLSALFGGVADPSPAHSPLGFAVYLGLALTAVFTSIVMYLASTGGGSAQS</sequence>
<organism evidence="2 3">
    <name type="scientific">Paramagnetospirillum magneticum (strain ATCC 700264 / AMB-1)</name>
    <name type="common">Magnetospirillum magneticum</name>
    <dbReference type="NCBI Taxonomy" id="342108"/>
    <lineage>
        <taxon>Bacteria</taxon>
        <taxon>Pseudomonadati</taxon>
        <taxon>Pseudomonadota</taxon>
        <taxon>Alphaproteobacteria</taxon>
        <taxon>Rhodospirillales</taxon>
        <taxon>Magnetospirillaceae</taxon>
        <taxon>Paramagnetospirillum</taxon>
    </lineage>
</organism>
<dbReference type="Proteomes" id="UP000007058">
    <property type="component" value="Chromosome"/>
</dbReference>
<evidence type="ECO:0000256" key="1">
    <source>
        <dbReference type="SAM" id="Phobius"/>
    </source>
</evidence>
<feature type="transmembrane region" description="Helical" evidence="1">
    <location>
        <begin position="7"/>
        <end position="34"/>
    </location>
</feature>
<dbReference type="RefSeq" id="WP_011385442.1">
    <property type="nucleotide sequence ID" value="NC_007626.1"/>
</dbReference>
<dbReference type="HOGENOM" id="CLU_2700361_0_0_5"/>
<dbReference type="STRING" id="342108.amb3066"/>
<evidence type="ECO:0000313" key="3">
    <source>
        <dbReference type="Proteomes" id="UP000007058"/>
    </source>
</evidence>
<reference evidence="2 3" key="1">
    <citation type="journal article" date="2005" name="DNA Res.">
        <title>Complete genome sequence of the facultative anaerobic magnetotactic bacterium Magnetospirillum sp. strain AMB-1.</title>
        <authorList>
            <person name="Matsunaga T."/>
            <person name="Okamura Y."/>
            <person name="Fukuda Y."/>
            <person name="Wahyudi A.T."/>
            <person name="Murase Y."/>
            <person name="Takeyama H."/>
        </authorList>
    </citation>
    <scope>NUCLEOTIDE SEQUENCE [LARGE SCALE GENOMIC DNA]</scope>
    <source>
        <strain evidence="3">ATCC 700264 / AMB-1</strain>
    </source>
</reference>
<keyword evidence="3" id="KW-1185">Reference proteome</keyword>
<evidence type="ECO:0000313" key="2">
    <source>
        <dbReference type="EMBL" id="BAE51870.1"/>
    </source>
</evidence>
<keyword evidence="1" id="KW-0812">Transmembrane</keyword>
<dbReference type="OrthoDB" id="7360577at2"/>
<name>Q2W2Q5_PARM1</name>
<dbReference type="EMBL" id="AP007255">
    <property type="protein sequence ID" value="BAE51870.1"/>
    <property type="molecule type" value="Genomic_DNA"/>
</dbReference>
<feature type="transmembrane region" description="Helical" evidence="1">
    <location>
        <begin position="46"/>
        <end position="66"/>
    </location>
</feature>
<accession>Q2W2Q5</accession>
<proteinExistence type="predicted"/>